<dbReference type="PANTHER" id="PTHR14969:SF39">
    <property type="entry name" value="PHOSPHATIDIC ACID PHOSPHATASE TYPE 2_HALOPEROXIDASE DOMAIN-CONTAINING PROTEIN"/>
    <property type="match status" value="1"/>
</dbReference>
<dbReference type="SMART" id="SM00014">
    <property type="entry name" value="acidPPc"/>
    <property type="match status" value="1"/>
</dbReference>
<sequence length="427" mass="48184">MTSKCESQRHKIEGLLKKYPLDVFPNWTINDGERYYVSAPIDSLGEWAFHLRSHLTALILSGNPAITFLQSVQSPFATKTALLFSVLGLEVSFFTLIASLIWLFDARLGRLLSVLLSLGFFVAGSFKVALCLPRPPSPPALCLDEENKDWAWPSNHALLGTTFPWFIWIYSSSHYDMSIWSSCIMLALVLAWNCGVSWSRVFLGVHSPCDVLGGWTIGVLLLFIFGGFSDKLYDAYEASSRDDPSFFVYFYTFVLLLLWIHPRAWPETQSYSEVGEVTLVCVLSGTGAIWSGRVFHVGGEMPSISLAEESPNAPVYLYFMRFFLGVMMVLSCRMVLKFIAKPMVQGLYGAFELKYYSYSEMCRDLGDLQPTKRYTNRMRFKPILGAKEVTADAIPYDVDLPVKFIVYSMVGFFVSEACPMIFAQLNI</sequence>
<keyword evidence="3" id="KW-1185">Reference proteome</keyword>
<dbReference type="GO" id="GO:0042392">
    <property type="term" value="F:sphingosine-1-phosphate phosphatase activity"/>
    <property type="evidence" value="ECO:0007669"/>
    <property type="project" value="TreeGrafter"/>
</dbReference>
<feature type="transmembrane region" description="Helical" evidence="1">
    <location>
        <begin position="150"/>
        <end position="171"/>
    </location>
</feature>
<feature type="transmembrane region" description="Helical" evidence="1">
    <location>
        <begin position="110"/>
        <end position="130"/>
    </location>
</feature>
<reference evidence="4" key="1">
    <citation type="submission" date="2020-12" db="UniProtKB">
        <authorList>
            <consortium name="WormBaseParasite"/>
        </authorList>
    </citation>
    <scope>IDENTIFICATION</scope>
    <source>
        <strain evidence="4">MHco3</strain>
    </source>
</reference>
<dbReference type="OMA" id="LSSCYVP"/>
<feature type="transmembrane region" description="Helical" evidence="1">
    <location>
        <begin position="177"/>
        <end position="199"/>
    </location>
</feature>
<evidence type="ECO:0000313" key="4">
    <source>
        <dbReference type="WBParaSite" id="HCON_00095265-00001"/>
    </source>
</evidence>
<accession>A0A7I4YGY7</accession>
<feature type="transmembrane region" description="Helical" evidence="1">
    <location>
        <begin position="315"/>
        <end position="336"/>
    </location>
</feature>
<dbReference type="GO" id="GO:0006670">
    <property type="term" value="P:sphingosine metabolic process"/>
    <property type="evidence" value="ECO:0007669"/>
    <property type="project" value="TreeGrafter"/>
</dbReference>
<keyword evidence="1" id="KW-0472">Membrane</keyword>
<feature type="transmembrane region" description="Helical" evidence="1">
    <location>
        <begin position="211"/>
        <end position="228"/>
    </location>
</feature>
<dbReference type="Proteomes" id="UP000025227">
    <property type="component" value="Unplaced"/>
</dbReference>
<feature type="transmembrane region" description="Helical" evidence="1">
    <location>
        <begin position="248"/>
        <end position="265"/>
    </location>
</feature>
<dbReference type="WBParaSite" id="HCON_00095265-00001">
    <property type="protein sequence ID" value="HCON_00095265-00001"/>
    <property type="gene ID" value="HCON_00095265"/>
</dbReference>
<organism evidence="3 4">
    <name type="scientific">Haemonchus contortus</name>
    <name type="common">Barber pole worm</name>
    <dbReference type="NCBI Taxonomy" id="6289"/>
    <lineage>
        <taxon>Eukaryota</taxon>
        <taxon>Metazoa</taxon>
        <taxon>Ecdysozoa</taxon>
        <taxon>Nematoda</taxon>
        <taxon>Chromadorea</taxon>
        <taxon>Rhabditida</taxon>
        <taxon>Rhabditina</taxon>
        <taxon>Rhabditomorpha</taxon>
        <taxon>Strongyloidea</taxon>
        <taxon>Trichostrongylidae</taxon>
        <taxon>Haemonchus</taxon>
    </lineage>
</organism>
<feature type="domain" description="Phosphatidic acid phosphatase type 2/haloperoxidase" evidence="2">
    <location>
        <begin position="108"/>
        <end position="226"/>
    </location>
</feature>
<dbReference type="InterPro" id="IPR000326">
    <property type="entry name" value="PAP2/HPO"/>
</dbReference>
<dbReference type="GO" id="GO:0005789">
    <property type="term" value="C:endoplasmic reticulum membrane"/>
    <property type="evidence" value="ECO:0007669"/>
    <property type="project" value="TreeGrafter"/>
</dbReference>
<dbReference type="AlphaFoldDB" id="A0A7I4YGY7"/>
<dbReference type="Pfam" id="PF01569">
    <property type="entry name" value="PAP2"/>
    <property type="match status" value="1"/>
</dbReference>
<keyword evidence="1" id="KW-0812">Transmembrane</keyword>
<protein>
    <submittedName>
        <fullName evidence="4">AcidPPc domain-containing protein</fullName>
    </submittedName>
</protein>
<dbReference type="InterPro" id="IPR036938">
    <property type="entry name" value="PAP2/HPO_sf"/>
</dbReference>
<dbReference type="OrthoDB" id="301434at2759"/>
<dbReference type="SUPFAM" id="SSF48317">
    <property type="entry name" value="Acid phosphatase/Vanadium-dependent haloperoxidase"/>
    <property type="match status" value="1"/>
</dbReference>
<name>A0A7I4YGY7_HAECO</name>
<proteinExistence type="predicted"/>
<feature type="transmembrane region" description="Helical" evidence="1">
    <location>
        <begin position="81"/>
        <end position="104"/>
    </location>
</feature>
<dbReference type="PANTHER" id="PTHR14969">
    <property type="entry name" value="SPHINGOSINE-1-PHOSPHATE PHOSPHOHYDROLASE"/>
    <property type="match status" value="1"/>
</dbReference>
<evidence type="ECO:0000313" key="3">
    <source>
        <dbReference type="Proteomes" id="UP000025227"/>
    </source>
</evidence>
<evidence type="ECO:0000259" key="2">
    <source>
        <dbReference type="SMART" id="SM00014"/>
    </source>
</evidence>
<dbReference type="Gene3D" id="1.20.144.10">
    <property type="entry name" value="Phosphatidic acid phosphatase type 2/haloperoxidase"/>
    <property type="match status" value="1"/>
</dbReference>
<keyword evidence="1" id="KW-1133">Transmembrane helix</keyword>
<evidence type="ECO:0000256" key="1">
    <source>
        <dbReference type="SAM" id="Phobius"/>
    </source>
</evidence>